<dbReference type="PRINTS" id="PR00469">
    <property type="entry name" value="PNDRDTASEII"/>
</dbReference>
<dbReference type="GO" id="GO:0016491">
    <property type="term" value="F:oxidoreductase activity"/>
    <property type="evidence" value="ECO:0007669"/>
    <property type="project" value="UniProtKB-KW"/>
</dbReference>
<dbReference type="InterPro" id="IPR017224">
    <property type="entry name" value="Opine_Oxase_asu/HCN_bsu"/>
</dbReference>
<dbReference type="Pfam" id="PF07992">
    <property type="entry name" value="Pyr_redox_2"/>
    <property type="match status" value="1"/>
</dbReference>
<dbReference type="PRINTS" id="PR00368">
    <property type="entry name" value="FADPNR"/>
</dbReference>
<evidence type="ECO:0000313" key="3">
    <source>
        <dbReference type="EMBL" id="PTX49467.1"/>
    </source>
</evidence>
<dbReference type="SUPFAM" id="SSF51905">
    <property type="entry name" value="FAD/NAD(P)-binding domain"/>
    <property type="match status" value="1"/>
</dbReference>
<organism evidence="3 4">
    <name type="scientific">Gemmobacter caeni</name>
    <dbReference type="NCBI Taxonomy" id="589035"/>
    <lineage>
        <taxon>Bacteria</taxon>
        <taxon>Pseudomonadati</taxon>
        <taxon>Pseudomonadota</taxon>
        <taxon>Alphaproteobacteria</taxon>
        <taxon>Rhodobacterales</taxon>
        <taxon>Paracoccaceae</taxon>
        <taxon>Gemmobacter</taxon>
    </lineage>
</organism>
<dbReference type="AlphaFoldDB" id="A0A2T6B088"/>
<dbReference type="InterPro" id="IPR051691">
    <property type="entry name" value="Metab_Enz_Cyan_OpOx_G3PDH"/>
</dbReference>
<dbReference type="Gene3D" id="1.10.10.1100">
    <property type="entry name" value="BFD-like [2Fe-2S]-binding domain"/>
    <property type="match status" value="1"/>
</dbReference>
<accession>A0A2T6B088</accession>
<proteinExistence type="predicted"/>
<gene>
    <name evidence="3" type="ORF">C8N34_107114</name>
</gene>
<dbReference type="InterPro" id="IPR023753">
    <property type="entry name" value="FAD/NAD-binding_dom"/>
</dbReference>
<dbReference type="Gene3D" id="3.50.50.60">
    <property type="entry name" value="FAD/NAD(P)-binding domain"/>
    <property type="match status" value="2"/>
</dbReference>
<dbReference type="PIRSF" id="PIRSF037495">
    <property type="entry name" value="Opine_OX_OoxA/HcnB"/>
    <property type="match status" value="1"/>
</dbReference>
<dbReference type="EMBL" id="QBKP01000007">
    <property type="protein sequence ID" value="PTX49467.1"/>
    <property type="molecule type" value="Genomic_DNA"/>
</dbReference>
<reference evidence="3 4" key="1">
    <citation type="submission" date="2018-04" db="EMBL/GenBank/DDBJ databases">
        <title>Genomic Encyclopedia of Archaeal and Bacterial Type Strains, Phase II (KMG-II): from individual species to whole genera.</title>
        <authorList>
            <person name="Goeker M."/>
        </authorList>
    </citation>
    <scope>NUCLEOTIDE SEQUENCE [LARGE SCALE GENOMIC DNA]</scope>
    <source>
        <strain evidence="3 4">DSM 21823</strain>
    </source>
</reference>
<feature type="domain" description="FAD/NAD(P)-binding" evidence="2">
    <location>
        <begin position="2"/>
        <end position="321"/>
    </location>
</feature>
<dbReference type="PANTHER" id="PTHR42949">
    <property type="entry name" value="ANAEROBIC GLYCEROL-3-PHOSPHATE DEHYDROGENASE SUBUNIT B"/>
    <property type="match status" value="1"/>
</dbReference>
<protein>
    <submittedName>
        <fullName evidence="3">Thioredoxin reductase</fullName>
    </submittedName>
</protein>
<evidence type="ECO:0000256" key="1">
    <source>
        <dbReference type="ARBA" id="ARBA00023002"/>
    </source>
</evidence>
<evidence type="ECO:0000259" key="2">
    <source>
        <dbReference type="Pfam" id="PF07992"/>
    </source>
</evidence>
<keyword evidence="4" id="KW-1185">Reference proteome</keyword>
<comment type="caution">
    <text evidence="3">The sequence shown here is derived from an EMBL/GenBank/DDBJ whole genome shotgun (WGS) entry which is preliminary data.</text>
</comment>
<dbReference type="InterPro" id="IPR036188">
    <property type="entry name" value="FAD/NAD-bd_sf"/>
</dbReference>
<dbReference type="OrthoDB" id="9801699at2"/>
<name>A0A2T6B088_9RHOB</name>
<evidence type="ECO:0000313" key="4">
    <source>
        <dbReference type="Proteomes" id="UP000244224"/>
    </source>
</evidence>
<dbReference type="CDD" id="cd19946">
    <property type="entry name" value="GlpA-like_Fer2_BFD-like"/>
    <property type="match status" value="1"/>
</dbReference>
<dbReference type="InterPro" id="IPR041854">
    <property type="entry name" value="BFD-like_2Fe2S-bd_dom_sf"/>
</dbReference>
<dbReference type="PANTHER" id="PTHR42949:SF3">
    <property type="entry name" value="ANAEROBIC GLYCEROL-3-PHOSPHATE DEHYDROGENASE SUBUNIT B"/>
    <property type="match status" value="1"/>
</dbReference>
<sequence>MMDLAVIGAGPAGMAAAIAVADAGFSVLVVDEQARAGGQIFRRPPQEWGQRHGNYRPYSWAKDLIERFEDHPGITTAFRSTAFGVLRDPDDHAPLRLALHTPEGGRLVAARRLLIATGAHDMPVAFPGWTLPGVMTAGAVQSLLKSQKLLMGRRLVLAGSHPILLILAEQLLEARADIVEIALARGLPNFAEMIGAVPALPGHVTLFADAFRAMGKIIARGIPVTRRTIIDGVEGTTEVTGVRLAEVDEGWMRTGKPRHVAADLLVLGYGFNPSTELARQAGCRMQWASDLGGWVVAHDQTFQTSVEGVFVAGEPTGIAGAERSWAEGQMAGLGIAASLGVAADPTQRRRAGRILARAGRFSRVIQTMFEPKREALARLSGAEDVIVCRCELIRSGALDAALRKNPFLSTASAVKLECRTGMGPCQGRYCEGTVAARLATTRGATIPESGFFNANFPVKPVPLQSLCDLERSQEEHITATTPATYPAASR</sequence>
<dbReference type="Proteomes" id="UP000244224">
    <property type="component" value="Unassembled WGS sequence"/>
</dbReference>
<keyword evidence="1" id="KW-0560">Oxidoreductase</keyword>